<accession>A0A160TT15</accession>
<dbReference type="PANTHER" id="PTHR11647">
    <property type="entry name" value="HYDRANTOINASE/DIHYDROPYRIMIDINASE FAMILY MEMBER"/>
    <property type="match status" value="1"/>
</dbReference>
<dbReference type="EMBL" id="CZRL01000082">
    <property type="protein sequence ID" value="CUS52548.1"/>
    <property type="molecule type" value="Genomic_DNA"/>
</dbReference>
<proteinExistence type="predicted"/>
<sequence length="560" mass="60356">MNDLVIHGALIVDGSGSEPTIGDVAVRDGVITAVCQPGLTAAEVVDAEGLVLAPGIVDIHTHYDAQLTWDAGASPSPQMGVTTVVVGNCGFGLAPCHPDHRDLTLKNLTKVEGMPLDALLRGVNWEFETFGEYLDLLAARGVVPNVAALANHSCIRTYVMGIDAAQRPATPGEIKAIGGLLRDAMESGAIGLGTSTLESHNGEGGVPMPSRFACDDEFREFARVLGELGRGVFQITKGAATSIEFIEELSALSGRPVQVCPMLQDPGHPADVFDCMDAYAAATSRGRELYGQVTPFPEIMDFNLREPYPLESLSSWQPAMAASGDEDLMAVFRDLSFRERVKSELETAGAPFRFSNQWNTMTIKSKVSSEHRVPDKKSIAEMAKAQDKHPLDCMLDLALSERLETNFTVGMFNAEEDAVTRLLTHERACIGLGDAGAHLTFFCQAGTGLYLLQRFVRERGDLTLQDAIYRLTQQPAEAMRIGGRGRIMVGAHADLFLFDADTVGIGERCMVDDLPGGLERVHTPPLGIHGVWVNGQRVVDASGSLVQQIQPGSVLRQFRA</sequence>
<dbReference type="PANTHER" id="PTHR11647:SF1">
    <property type="entry name" value="COLLAPSIN RESPONSE MEDIATOR PROTEIN"/>
    <property type="match status" value="1"/>
</dbReference>
<dbReference type="SUPFAM" id="SSF51556">
    <property type="entry name" value="Metallo-dependent hydrolases"/>
    <property type="match status" value="1"/>
</dbReference>
<dbReference type="GO" id="GO:0016812">
    <property type="term" value="F:hydrolase activity, acting on carbon-nitrogen (but not peptide) bonds, in cyclic amides"/>
    <property type="evidence" value="ECO:0007669"/>
    <property type="project" value="TreeGrafter"/>
</dbReference>
<dbReference type="GO" id="GO:0047420">
    <property type="term" value="F:N-acyl-D-amino-acid deacylase activity"/>
    <property type="evidence" value="ECO:0007669"/>
    <property type="project" value="UniProtKB-EC"/>
</dbReference>
<dbReference type="InterPro" id="IPR013108">
    <property type="entry name" value="Amidohydro_3"/>
</dbReference>
<dbReference type="Gene3D" id="3.20.20.140">
    <property type="entry name" value="Metal-dependent hydrolases"/>
    <property type="match status" value="2"/>
</dbReference>
<dbReference type="EC" id="3.5.1.81" evidence="2"/>
<dbReference type="AlphaFoldDB" id="A0A160TT15"/>
<evidence type="ECO:0000313" key="2">
    <source>
        <dbReference type="EMBL" id="CUS52548.1"/>
    </source>
</evidence>
<keyword evidence="2" id="KW-0378">Hydrolase</keyword>
<dbReference type="GO" id="GO:0005829">
    <property type="term" value="C:cytosol"/>
    <property type="evidence" value="ECO:0007669"/>
    <property type="project" value="TreeGrafter"/>
</dbReference>
<feature type="domain" description="Amidohydrolase 3" evidence="1">
    <location>
        <begin position="43"/>
        <end position="539"/>
    </location>
</feature>
<dbReference type="InterPro" id="IPR011059">
    <property type="entry name" value="Metal-dep_hydrolase_composite"/>
</dbReference>
<name>A0A160TT15_9ZZZZ</name>
<dbReference type="InterPro" id="IPR032466">
    <property type="entry name" value="Metal_Hydrolase"/>
</dbReference>
<dbReference type="Pfam" id="PF07969">
    <property type="entry name" value="Amidohydro_3"/>
    <property type="match status" value="1"/>
</dbReference>
<reference evidence="2" key="1">
    <citation type="submission" date="2015-10" db="EMBL/GenBank/DDBJ databases">
        <authorList>
            <person name="Gilbert D.G."/>
        </authorList>
    </citation>
    <scope>NUCLEOTIDE SEQUENCE</scope>
</reference>
<dbReference type="SUPFAM" id="SSF51338">
    <property type="entry name" value="Composite domain of metallo-dependent hydrolases"/>
    <property type="match status" value="1"/>
</dbReference>
<evidence type="ECO:0000259" key="1">
    <source>
        <dbReference type="Pfam" id="PF07969"/>
    </source>
</evidence>
<gene>
    <name evidence="2" type="ORF">MGWOODY_XGa2633</name>
</gene>
<organism evidence="2">
    <name type="scientific">hydrothermal vent metagenome</name>
    <dbReference type="NCBI Taxonomy" id="652676"/>
    <lineage>
        <taxon>unclassified sequences</taxon>
        <taxon>metagenomes</taxon>
        <taxon>ecological metagenomes</taxon>
    </lineage>
</organism>
<protein>
    <submittedName>
        <fullName evidence="2">D-aminoacylase</fullName>
        <ecNumber evidence="2">3.5.1.81</ecNumber>
    </submittedName>
</protein>
<dbReference type="InterPro" id="IPR050378">
    <property type="entry name" value="Metallo-dep_Hydrolases_sf"/>
</dbReference>